<dbReference type="Proteomes" id="UP000199608">
    <property type="component" value="Unassembled WGS sequence"/>
</dbReference>
<dbReference type="SUPFAM" id="SSF54631">
    <property type="entry name" value="CBS-domain pair"/>
    <property type="match status" value="1"/>
</dbReference>
<dbReference type="Pfam" id="PF00571">
    <property type="entry name" value="CBS"/>
    <property type="match status" value="2"/>
</dbReference>
<dbReference type="Gene3D" id="3.10.580.10">
    <property type="entry name" value="CBS-domain"/>
    <property type="match status" value="1"/>
</dbReference>
<sequence>MKDKQVKEVMIPLSDYATVSEEETLGNAIKELQQSRNNTQLNHKHRAVLVYDKDNQITGKLSIRCILKALEPKYRQFEHPESIGNIGLSRFGFNNDFLKSLLDNFNLWDETLEELVKKASKLKVKNVMYTPSSGEYVDENAPISEAVHQFILGCHQSLLVLKEDKVVGIIRLPDIFDLVCDILV</sequence>
<reference evidence="4" key="1">
    <citation type="submission" date="2016-10" db="EMBL/GenBank/DDBJ databases">
        <authorList>
            <person name="Varghese N."/>
            <person name="Submissions S."/>
        </authorList>
    </citation>
    <scope>NUCLEOTIDE SEQUENCE [LARGE SCALE GENOMIC DNA]</scope>
    <source>
        <strain evidence="4">DSM 3384</strain>
    </source>
</reference>
<dbReference type="InterPro" id="IPR046342">
    <property type="entry name" value="CBS_dom_sf"/>
</dbReference>
<evidence type="ECO:0000313" key="4">
    <source>
        <dbReference type="Proteomes" id="UP000199608"/>
    </source>
</evidence>
<protein>
    <submittedName>
        <fullName evidence="3">CBS domain-containing protein</fullName>
    </submittedName>
</protein>
<dbReference type="RefSeq" id="WP_092233115.1">
    <property type="nucleotide sequence ID" value="NZ_FNLL01000005.1"/>
</dbReference>
<proteinExistence type="predicted"/>
<dbReference type="EMBL" id="FNLL01000005">
    <property type="protein sequence ID" value="SDU15300.1"/>
    <property type="molecule type" value="Genomic_DNA"/>
</dbReference>
<evidence type="ECO:0000256" key="1">
    <source>
        <dbReference type="PROSITE-ProRule" id="PRU00703"/>
    </source>
</evidence>
<dbReference type="PROSITE" id="PS51371">
    <property type="entry name" value="CBS"/>
    <property type="match status" value="1"/>
</dbReference>
<dbReference type="AlphaFoldDB" id="A0A1H2G729"/>
<evidence type="ECO:0000313" key="3">
    <source>
        <dbReference type="EMBL" id="SDU15300.1"/>
    </source>
</evidence>
<gene>
    <name evidence="3" type="ORF">SAMN04487931_10534</name>
</gene>
<feature type="domain" description="CBS" evidence="2">
    <location>
        <begin position="10"/>
        <end position="81"/>
    </location>
</feature>
<name>A0A1H2G729_9BACT</name>
<accession>A0A1H2G729</accession>
<evidence type="ECO:0000259" key="2">
    <source>
        <dbReference type="PROSITE" id="PS51371"/>
    </source>
</evidence>
<dbReference type="InterPro" id="IPR000644">
    <property type="entry name" value="CBS_dom"/>
</dbReference>
<keyword evidence="4" id="KW-1185">Reference proteome</keyword>
<keyword evidence="1" id="KW-0129">CBS domain</keyword>
<organism evidence="3 4">
    <name type="scientific">Desulfobacula phenolica</name>
    <dbReference type="NCBI Taxonomy" id="90732"/>
    <lineage>
        <taxon>Bacteria</taxon>
        <taxon>Pseudomonadati</taxon>
        <taxon>Thermodesulfobacteriota</taxon>
        <taxon>Desulfobacteria</taxon>
        <taxon>Desulfobacterales</taxon>
        <taxon>Desulfobacteraceae</taxon>
        <taxon>Desulfobacula</taxon>
    </lineage>
</organism>